<dbReference type="AlphaFoldDB" id="A0AA38M186"/>
<keyword evidence="2" id="KW-1185">Reference proteome</keyword>
<dbReference type="Proteomes" id="UP001168821">
    <property type="component" value="Unassembled WGS sequence"/>
</dbReference>
<dbReference type="EMBL" id="JALNTZ010001074">
    <property type="protein sequence ID" value="KAJ3628724.1"/>
    <property type="molecule type" value="Genomic_DNA"/>
</dbReference>
<proteinExistence type="predicted"/>
<accession>A0AA38M186</accession>
<evidence type="ECO:0000313" key="2">
    <source>
        <dbReference type="Proteomes" id="UP001168821"/>
    </source>
</evidence>
<reference evidence="1" key="1">
    <citation type="journal article" date="2023" name="G3 (Bethesda)">
        <title>Whole genome assemblies of Zophobas morio and Tenebrio molitor.</title>
        <authorList>
            <person name="Kaur S."/>
            <person name="Stinson S.A."/>
            <person name="diCenzo G.C."/>
        </authorList>
    </citation>
    <scope>NUCLEOTIDE SEQUENCE</scope>
    <source>
        <strain evidence="1">QUZm001</strain>
    </source>
</reference>
<gene>
    <name evidence="1" type="ORF">Zmor_003890</name>
</gene>
<evidence type="ECO:0000313" key="1">
    <source>
        <dbReference type="EMBL" id="KAJ3628724.1"/>
    </source>
</evidence>
<organism evidence="1 2">
    <name type="scientific">Zophobas morio</name>
    <dbReference type="NCBI Taxonomy" id="2755281"/>
    <lineage>
        <taxon>Eukaryota</taxon>
        <taxon>Metazoa</taxon>
        <taxon>Ecdysozoa</taxon>
        <taxon>Arthropoda</taxon>
        <taxon>Hexapoda</taxon>
        <taxon>Insecta</taxon>
        <taxon>Pterygota</taxon>
        <taxon>Neoptera</taxon>
        <taxon>Endopterygota</taxon>
        <taxon>Coleoptera</taxon>
        <taxon>Polyphaga</taxon>
        <taxon>Cucujiformia</taxon>
        <taxon>Tenebrionidae</taxon>
        <taxon>Zophobas</taxon>
    </lineage>
</organism>
<sequence length="157" mass="16713">MNTDSNGNYTGGNDGLTYLLSDQARQDQYNAIKGQNLSDSFNNNASDLGLVTGDSYSESVKGNGEALLSSGNTAMLLNPRPENIDSMIKFISNIIDITATSHSPNYVPATDGKPANEPGDYLGSLLFGSSKSSYGRGETALGERVGPLVTIYEQEYL</sequence>
<name>A0AA38M186_9CUCU</name>
<protein>
    <submittedName>
        <fullName evidence="1">Uncharacterized protein</fullName>
    </submittedName>
</protein>
<comment type="caution">
    <text evidence="1">The sequence shown here is derived from an EMBL/GenBank/DDBJ whole genome shotgun (WGS) entry which is preliminary data.</text>
</comment>